<dbReference type="PROSITE" id="PS51318">
    <property type="entry name" value="TAT"/>
    <property type="match status" value="1"/>
</dbReference>
<reference evidence="5 6" key="1">
    <citation type="submission" date="2019-04" db="EMBL/GenBank/DDBJ databases">
        <title>Three New Species of Nocardioides, Nocardioides euryhalodurans sp. nov., Nocardioides seonyuensis sp. nov. and Nocardioides eburneoflavus sp. nov. Isolated from Soil.</title>
        <authorList>
            <person name="Roh S.G."/>
            <person name="Lee C."/>
            <person name="Kim M.-K."/>
            <person name="Kim S.B."/>
        </authorList>
    </citation>
    <scope>NUCLEOTIDE SEQUENCE [LARGE SCALE GENOMIC DNA]</scope>
    <source>
        <strain evidence="5 6">MMS17-SY213</strain>
    </source>
</reference>
<dbReference type="InterPro" id="IPR001279">
    <property type="entry name" value="Metallo-B-lactamas"/>
</dbReference>
<evidence type="ECO:0000313" key="5">
    <source>
        <dbReference type="EMBL" id="TGN65346.1"/>
    </source>
</evidence>
<evidence type="ECO:0000256" key="1">
    <source>
        <dbReference type="ARBA" id="ARBA00022759"/>
    </source>
</evidence>
<dbReference type="Proteomes" id="UP000297496">
    <property type="component" value="Unassembled WGS sequence"/>
</dbReference>
<feature type="domain" description="Metallo-beta-lactamase" evidence="3">
    <location>
        <begin position="77"/>
        <end position="177"/>
    </location>
</feature>
<comment type="caution">
    <text evidence="5">The sequence shown here is derived from an EMBL/GenBank/DDBJ whole genome shotgun (WGS) entry which is preliminary data.</text>
</comment>
<dbReference type="PANTHER" id="PTHR46018:SF2">
    <property type="entry name" value="ZINC PHOSPHODIESTERASE ELAC PROTEIN 1"/>
    <property type="match status" value="1"/>
</dbReference>
<evidence type="ECO:0000256" key="2">
    <source>
        <dbReference type="ARBA" id="ARBA00022801"/>
    </source>
</evidence>
<organism evidence="5 6">
    <name type="scientific">Nocardioides eburneiflavus</name>
    <dbReference type="NCBI Taxonomy" id="2518372"/>
    <lineage>
        <taxon>Bacteria</taxon>
        <taxon>Bacillati</taxon>
        <taxon>Actinomycetota</taxon>
        <taxon>Actinomycetes</taxon>
        <taxon>Propionibacteriales</taxon>
        <taxon>Nocardioidaceae</taxon>
        <taxon>Nocardioides</taxon>
    </lineage>
</organism>
<dbReference type="AlphaFoldDB" id="A0A4Z1CCF0"/>
<dbReference type="EMBL" id="SRRO01000001">
    <property type="protein sequence ID" value="TGN65346.1"/>
    <property type="molecule type" value="Genomic_DNA"/>
</dbReference>
<accession>A0A4Z1CCF0</accession>
<dbReference type="Pfam" id="PF12706">
    <property type="entry name" value="Lactamase_B_2"/>
    <property type="match status" value="1"/>
</dbReference>
<dbReference type="InterPro" id="IPR006311">
    <property type="entry name" value="TAT_signal"/>
</dbReference>
<evidence type="ECO:0000313" key="6">
    <source>
        <dbReference type="Proteomes" id="UP000297496"/>
    </source>
</evidence>
<gene>
    <name evidence="5" type="ORF">EXE59_16300</name>
</gene>
<keyword evidence="1" id="KW-0540">Nuclease</keyword>
<proteinExistence type="predicted"/>
<keyword evidence="1" id="KW-0255">Endonuclease</keyword>
<dbReference type="RefSeq" id="WP_135839843.1">
    <property type="nucleotide sequence ID" value="NZ_SRRO01000001.1"/>
</dbReference>
<keyword evidence="6" id="KW-1185">Reference proteome</keyword>
<dbReference type="PANTHER" id="PTHR46018">
    <property type="entry name" value="ZINC PHOSPHODIESTERASE ELAC PROTEIN 1"/>
    <property type="match status" value="1"/>
</dbReference>
<dbReference type="InterPro" id="IPR036866">
    <property type="entry name" value="RibonucZ/Hydroxyglut_hydro"/>
</dbReference>
<keyword evidence="2 5" id="KW-0378">Hydrolase</keyword>
<dbReference type="Pfam" id="PF00753">
    <property type="entry name" value="Lactamase_B"/>
    <property type="match status" value="1"/>
</dbReference>
<evidence type="ECO:0000259" key="4">
    <source>
        <dbReference type="Pfam" id="PF12706"/>
    </source>
</evidence>
<dbReference type="OrthoDB" id="4137979at2"/>
<dbReference type="InterPro" id="IPR044094">
    <property type="entry name" value="AtsA-like_MBL-fold"/>
</dbReference>
<dbReference type="SUPFAM" id="SSF56281">
    <property type="entry name" value="Metallo-hydrolase/oxidoreductase"/>
    <property type="match status" value="1"/>
</dbReference>
<sequence>MCGSVNDLARATLSRRGLLAGAGTAAVGASLSGAAGPAGAAPATAPRTARGHRTQLVLLGTSGGPAYWPGSTRAGIASAVVVGDRFYLVDCGSGVVRQARSAGLGNASHDTDGPLDALRGVFLTHLHSDHVVDLNNVLTEGLFNGLHLVDRQVPIWGPGNRGGLPPLFGPPPAPPVVAPDSPTPGTREMVDLMVRTFATDYNDRALDNRKPVPSQLFAGHDVPIPAHLLADPNGTPCPRMSPVTFFEDDLVRVSATLVQHAPVFPALAFRFETEDGSIVFSGDTGPTENLVELARDADVLVHEVIDREWVEMLLPEPRTPAQEGLVNHLLHAHTEVTDVGAIAEAAGARTLVLSHLVPGSWPEHKWRRAHTGYSGELVVGRDLDRIGVGRRTRRRR</sequence>
<dbReference type="Gene3D" id="3.60.15.10">
    <property type="entry name" value="Ribonuclease Z/Hydroxyacylglutathione hydrolase-like"/>
    <property type="match status" value="1"/>
</dbReference>
<evidence type="ECO:0000259" key="3">
    <source>
        <dbReference type="Pfam" id="PF00753"/>
    </source>
</evidence>
<protein>
    <submittedName>
        <fullName evidence="5">MBL fold metallo-hydrolase</fullName>
    </submittedName>
</protein>
<name>A0A4Z1CCF0_9ACTN</name>
<feature type="domain" description="Metallo-beta-lactamase" evidence="4">
    <location>
        <begin position="247"/>
        <end position="355"/>
    </location>
</feature>
<dbReference type="GO" id="GO:0042781">
    <property type="term" value="F:3'-tRNA processing endoribonuclease activity"/>
    <property type="evidence" value="ECO:0007669"/>
    <property type="project" value="TreeGrafter"/>
</dbReference>
<dbReference type="CDD" id="cd07719">
    <property type="entry name" value="arylsulfatase_AtsA-like_MBL-fold"/>
    <property type="match status" value="1"/>
</dbReference>